<accession>A0A1W6ZN28</accession>
<dbReference type="SUPFAM" id="SSF50630">
    <property type="entry name" value="Acid proteases"/>
    <property type="match status" value="1"/>
</dbReference>
<dbReference type="InterPro" id="IPR001969">
    <property type="entry name" value="Aspartic_peptidase_AS"/>
</dbReference>
<gene>
    <name evidence="1" type="ORF">CAK95_06735</name>
</gene>
<dbReference type="CDD" id="cd05483">
    <property type="entry name" value="retropepsin_like_bacteria"/>
    <property type="match status" value="1"/>
</dbReference>
<dbReference type="InterPro" id="IPR034122">
    <property type="entry name" value="Retropepsin-like_bacterial"/>
</dbReference>
<dbReference type="Proteomes" id="UP000194137">
    <property type="component" value="Chromosome"/>
</dbReference>
<dbReference type="InterPro" id="IPR021109">
    <property type="entry name" value="Peptidase_aspartic_dom_sf"/>
</dbReference>
<dbReference type="Pfam" id="PF13975">
    <property type="entry name" value="gag-asp_proteas"/>
    <property type="match status" value="1"/>
</dbReference>
<dbReference type="AlphaFoldDB" id="A0A1W6ZN28"/>
<sequence>MRSIIVFAGLVLAAAGLIAHVLDRDPPPAAKATAPSSVAAVTVGKAPSSSAARSVTIPRDPRGHFQVGGRIDGRRVDFMVDTGASVIALTEREAVRLGIRPSRDAFTAQVKTANGTVKAAPVMLNTVDIDGLVVRNVQALVVPGNALSENLLGLSYLTKLKRFEYANGKLVLEQ</sequence>
<reference evidence="1 2" key="1">
    <citation type="submission" date="2017-05" db="EMBL/GenBank/DDBJ databases">
        <title>Full genome sequence of Pseudorhodoplanes sinuspersici.</title>
        <authorList>
            <person name="Dastgheib S.M.M."/>
            <person name="Shavandi M."/>
            <person name="Tirandaz H."/>
        </authorList>
    </citation>
    <scope>NUCLEOTIDE SEQUENCE [LARGE SCALE GENOMIC DNA]</scope>
    <source>
        <strain evidence="1 2">RIPI110</strain>
    </source>
</reference>
<evidence type="ECO:0000313" key="1">
    <source>
        <dbReference type="EMBL" id="ARP98803.1"/>
    </source>
</evidence>
<dbReference type="NCBIfam" id="TIGR02281">
    <property type="entry name" value="clan_AA_DTGA"/>
    <property type="match status" value="1"/>
</dbReference>
<protein>
    <submittedName>
        <fullName evidence="1">Peptidase</fullName>
    </submittedName>
</protein>
<keyword evidence="2" id="KW-1185">Reference proteome</keyword>
<dbReference type="PROSITE" id="PS00141">
    <property type="entry name" value="ASP_PROTEASE"/>
    <property type="match status" value="1"/>
</dbReference>
<dbReference type="RefSeq" id="WP_086087221.1">
    <property type="nucleotide sequence ID" value="NZ_CP021112.1"/>
</dbReference>
<dbReference type="Gene3D" id="2.40.70.10">
    <property type="entry name" value="Acid Proteases"/>
    <property type="match status" value="1"/>
</dbReference>
<dbReference type="GO" id="GO:0004190">
    <property type="term" value="F:aspartic-type endopeptidase activity"/>
    <property type="evidence" value="ECO:0007669"/>
    <property type="project" value="InterPro"/>
</dbReference>
<organism evidence="1 2">
    <name type="scientific">Pseudorhodoplanes sinuspersici</name>
    <dbReference type="NCBI Taxonomy" id="1235591"/>
    <lineage>
        <taxon>Bacteria</taxon>
        <taxon>Pseudomonadati</taxon>
        <taxon>Pseudomonadota</taxon>
        <taxon>Alphaproteobacteria</taxon>
        <taxon>Hyphomicrobiales</taxon>
        <taxon>Pseudorhodoplanes</taxon>
    </lineage>
</organism>
<dbReference type="InterPro" id="IPR011969">
    <property type="entry name" value="Clan_AA_Asp_peptidase_C"/>
</dbReference>
<name>A0A1W6ZN28_9HYPH</name>
<proteinExistence type="predicted"/>
<dbReference type="KEGG" id="psin:CAK95_06735"/>
<dbReference type="GO" id="GO:0006508">
    <property type="term" value="P:proteolysis"/>
    <property type="evidence" value="ECO:0007669"/>
    <property type="project" value="InterPro"/>
</dbReference>
<dbReference type="OrthoDB" id="7595324at2"/>
<evidence type="ECO:0000313" key="2">
    <source>
        <dbReference type="Proteomes" id="UP000194137"/>
    </source>
</evidence>
<dbReference type="EMBL" id="CP021112">
    <property type="protein sequence ID" value="ARP98803.1"/>
    <property type="molecule type" value="Genomic_DNA"/>
</dbReference>
<dbReference type="STRING" id="1235591.CAK95_06735"/>